<dbReference type="PANTHER" id="PTHR14084">
    <property type="entry name" value="KYNURENINASE"/>
    <property type="match status" value="1"/>
</dbReference>
<dbReference type="KEGG" id="psai:C3B54_11279"/>
<keyword evidence="2 4" id="KW-0378">Hydrolase</keyword>
<evidence type="ECO:0000256" key="4">
    <source>
        <dbReference type="PIRNR" id="PIRNR038800"/>
    </source>
</evidence>
<reference evidence="5 6" key="1">
    <citation type="submission" date="2018-02" db="EMBL/GenBank/DDBJ databases">
        <title>Complete genome of the streamlined marine actinobacterium Pontimonas salivibrio CL-TW6 adapted to coastal planktonic lifestype.</title>
        <authorList>
            <person name="Cho B.C."/>
            <person name="Hardies S.C."/>
            <person name="Jang G.I."/>
            <person name="Hwang C.Y."/>
        </authorList>
    </citation>
    <scope>NUCLEOTIDE SEQUENCE [LARGE SCALE GENOMIC DNA]</scope>
    <source>
        <strain evidence="5 6">CL-TW6</strain>
    </source>
</reference>
<comment type="similarity">
    <text evidence="4">Belongs to the kynureninase family.</text>
</comment>
<dbReference type="GO" id="GO:0019441">
    <property type="term" value="P:L-tryptophan catabolic process to kynurenine"/>
    <property type="evidence" value="ECO:0007669"/>
    <property type="project" value="TreeGrafter"/>
</dbReference>
<dbReference type="EMBL" id="CP026923">
    <property type="protein sequence ID" value="AVG23277.1"/>
    <property type="molecule type" value="Genomic_DNA"/>
</dbReference>
<dbReference type="Gene3D" id="3.40.640.10">
    <property type="entry name" value="Type I PLP-dependent aspartate aminotransferase-like (Major domain)"/>
    <property type="match status" value="1"/>
</dbReference>
<comment type="catalytic activity">
    <reaction evidence="4">
        <text>3-hydroxy-L-kynurenine + H2O = 3-hydroxyanthranilate + L-alanine + H(+)</text>
        <dbReference type="Rhea" id="RHEA:25143"/>
        <dbReference type="ChEBI" id="CHEBI:15377"/>
        <dbReference type="ChEBI" id="CHEBI:15378"/>
        <dbReference type="ChEBI" id="CHEBI:36559"/>
        <dbReference type="ChEBI" id="CHEBI:57972"/>
        <dbReference type="ChEBI" id="CHEBI:58125"/>
        <dbReference type="EC" id="3.7.1.3"/>
    </reaction>
</comment>
<evidence type="ECO:0000313" key="6">
    <source>
        <dbReference type="Proteomes" id="UP000243077"/>
    </source>
</evidence>
<dbReference type="UniPathway" id="UPA00334">
    <property type="reaction ID" value="UER00455"/>
</dbReference>
<evidence type="ECO:0000256" key="3">
    <source>
        <dbReference type="ARBA" id="ARBA00022898"/>
    </source>
</evidence>
<dbReference type="InterPro" id="IPR015422">
    <property type="entry name" value="PyrdxlP-dep_Trfase_small"/>
</dbReference>
<keyword evidence="3 4" id="KW-0663">Pyridoxal phosphate</keyword>
<dbReference type="Pfam" id="PF22580">
    <property type="entry name" value="KYNU_C"/>
    <property type="match status" value="1"/>
</dbReference>
<dbReference type="GO" id="GO:0043420">
    <property type="term" value="P:anthranilate metabolic process"/>
    <property type="evidence" value="ECO:0007669"/>
    <property type="project" value="TreeGrafter"/>
</dbReference>
<comment type="function">
    <text evidence="4">Catalyzes the cleavage of L-kynurenine (L-Kyn) and L-3-hydroxykynurenine (L-3OHKyn) into anthranilic acid (AA) and 3-hydroxyanthranilic acid (3-OHAA), respectively.</text>
</comment>
<dbReference type="GO" id="GO:0030170">
    <property type="term" value="F:pyridoxal phosphate binding"/>
    <property type="evidence" value="ECO:0007669"/>
    <property type="project" value="InterPro"/>
</dbReference>
<comment type="pathway">
    <text evidence="4">Cofactor biosynthesis; NAD(+) biosynthesis; quinolinate from L-kynurenine: step 2/3.</text>
</comment>
<dbReference type="GO" id="GO:0009435">
    <property type="term" value="P:NAD+ biosynthetic process"/>
    <property type="evidence" value="ECO:0007669"/>
    <property type="project" value="UniProtKB-UniPathway"/>
</dbReference>
<accession>A0A2L2BNQ6</accession>
<dbReference type="PIRSF" id="PIRSF038800">
    <property type="entry name" value="KYNU"/>
    <property type="match status" value="1"/>
</dbReference>
<dbReference type="GO" id="GO:0097053">
    <property type="term" value="P:L-kynurenine catabolic process"/>
    <property type="evidence" value="ECO:0007669"/>
    <property type="project" value="UniProtKB-UniPathway"/>
</dbReference>
<protein>
    <recommendedName>
        <fullName evidence="4">Kynureninase</fullName>
        <ecNumber evidence="4">3.7.1.3</ecNumber>
    </recommendedName>
</protein>
<dbReference type="EC" id="3.7.1.3" evidence="4"/>
<proteinExistence type="inferred from homology"/>
<sequence>MSASVTATQREHAEQRDREDILADFPGEFFRADEDLCYLDGNSLGRLPLATKSALESFLTEQWGTQLVDGWAHWIDESERAGDQLARAVLGAGPCQALVTDTTSVNLYQLLMAAVDAQPSRRTIIIDSANFPTDRYIVQGIAKARGLTLVTLDVDHTGGPGAISMDTDQERFDLARLESVLSDDVAVLTLQAVNYRSGTRQPVREITELARKYGIPVVWDCSHAAGSVVLDFDANGVDLAVGCTYKYLNSGPGSPGWLFVRKEWQERLQVPIQGWFAQADQFAMGPLFDPVEGIRRFQIASPPIMGIRAVQASLDMIERAGMAAIEHKAQQGTQMMVELFDAWLAPLGFELQTPRNAEHRGGHIAVTHPEAKQIALAMRQLGNVIPDYREPSMIRVAMSPLATTYQEVWDGLDRMRDLVESGRYRDAVAEESRVT</sequence>
<name>A0A2L2BNQ6_9MICO</name>
<dbReference type="GO" id="GO:0030429">
    <property type="term" value="F:kynureninase activity"/>
    <property type="evidence" value="ECO:0007669"/>
    <property type="project" value="UniProtKB-EC"/>
</dbReference>
<keyword evidence="1 4" id="KW-0662">Pyridine nucleotide biosynthesis</keyword>
<dbReference type="Gene3D" id="3.90.1150.10">
    <property type="entry name" value="Aspartate Aminotransferase, domain 1"/>
    <property type="match status" value="1"/>
</dbReference>
<dbReference type="InterPro" id="IPR015424">
    <property type="entry name" value="PyrdxlP-dep_Trfase"/>
</dbReference>
<dbReference type="AlphaFoldDB" id="A0A2L2BNQ6"/>
<gene>
    <name evidence="5" type="ORF">C3B54_11279</name>
</gene>
<dbReference type="RefSeq" id="WP_104912911.1">
    <property type="nucleotide sequence ID" value="NZ_CP026923.1"/>
</dbReference>
<comment type="subunit">
    <text evidence="4">Homodimer.</text>
</comment>
<dbReference type="UniPathway" id="UPA00253">
    <property type="reaction ID" value="UER00329"/>
</dbReference>
<dbReference type="PANTHER" id="PTHR14084:SF0">
    <property type="entry name" value="KYNURENINASE"/>
    <property type="match status" value="1"/>
</dbReference>
<dbReference type="GO" id="GO:0005737">
    <property type="term" value="C:cytoplasm"/>
    <property type="evidence" value="ECO:0007669"/>
    <property type="project" value="InterPro"/>
</dbReference>
<evidence type="ECO:0000256" key="1">
    <source>
        <dbReference type="ARBA" id="ARBA00022642"/>
    </source>
</evidence>
<dbReference type="Proteomes" id="UP000243077">
    <property type="component" value="Chromosome"/>
</dbReference>
<keyword evidence="6" id="KW-1185">Reference proteome</keyword>
<evidence type="ECO:0000313" key="5">
    <source>
        <dbReference type="EMBL" id="AVG23277.1"/>
    </source>
</evidence>
<dbReference type="OrthoDB" id="9812626at2"/>
<comment type="cofactor">
    <cofactor evidence="4">
        <name>pyridoxal 5'-phosphate</name>
        <dbReference type="ChEBI" id="CHEBI:597326"/>
    </cofactor>
</comment>
<organism evidence="5 6">
    <name type="scientific">Pontimonas salivibrio</name>
    <dbReference type="NCBI Taxonomy" id="1159327"/>
    <lineage>
        <taxon>Bacteria</taxon>
        <taxon>Bacillati</taxon>
        <taxon>Actinomycetota</taxon>
        <taxon>Actinomycetes</taxon>
        <taxon>Micrococcales</taxon>
        <taxon>Microbacteriaceae</taxon>
        <taxon>Pontimonas</taxon>
    </lineage>
</organism>
<comment type="pathway">
    <text evidence="4">Amino-acid degradation; L-kynurenine degradation; L-alanine and anthranilate from L-kynurenine: step 1/1.</text>
</comment>
<dbReference type="SUPFAM" id="SSF53383">
    <property type="entry name" value="PLP-dependent transferases"/>
    <property type="match status" value="1"/>
</dbReference>
<comment type="catalytic activity">
    <reaction evidence="4">
        <text>L-kynurenine + H2O = anthranilate + L-alanine + H(+)</text>
        <dbReference type="Rhea" id="RHEA:16813"/>
        <dbReference type="ChEBI" id="CHEBI:15377"/>
        <dbReference type="ChEBI" id="CHEBI:15378"/>
        <dbReference type="ChEBI" id="CHEBI:16567"/>
        <dbReference type="ChEBI" id="CHEBI:57959"/>
        <dbReference type="ChEBI" id="CHEBI:57972"/>
        <dbReference type="EC" id="3.7.1.3"/>
    </reaction>
</comment>
<dbReference type="InterPro" id="IPR015421">
    <property type="entry name" value="PyrdxlP-dep_Trfase_major"/>
</dbReference>
<dbReference type="InterPro" id="IPR010111">
    <property type="entry name" value="Kynureninase"/>
</dbReference>
<evidence type="ECO:0000256" key="2">
    <source>
        <dbReference type="ARBA" id="ARBA00022801"/>
    </source>
</evidence>